<dbReference type="Gene3D" id="3.10.105.10">
    <property type="entry name" value="Dipeptide-binding Protein, Domain 3"/>
    <property type="match status" value="1"/>
</dbReference>
<dbReference type="Pfam" id="PF00496">
    <property type="entry name" value="SBP_bac_5"/>
    <property type="match status" value="1"/>
</dbReference>
<comment type="subcellular location">
    <subcellularLocation>
        <location evidence="1">Periplasm</location>
    </subcellularLocation>
</comment>
<keyword evidence="6" id="KW-1185">Reference proteome</keyword>
<feature type="chain" id="PRO_5046044810" evidence="3">
    <location>
        <begin position="25"/>
        <end position="501"/>
    </location>
</feature>
<dbReference type="EMBL" id="JBHRTB010000010">
    <property type="protein sequence ID" value="MFC3143094.1"/>
    <property type="molecule type" value="Genomic_DNA"/>
</dbReference>
<reference evidence="6" key="1">
    <citation type="journal article" date="2019" name="Int. J. Syst. Evol. Microbiol.">
        <title>The Global Catalogue of Microorganisms (GCM) 10K type strain sequencing project: providing services to taxonomists for standard genome sequencing and annotation.</title>
        <authorList>
            <consortium name="The Broad Institute Genomics Platform"/>
            <consortium name="The Broad Institute Genome Sequencing Center for Infectious Disease"/>
            <person name="Wu L."/>
            <person name="Ma J."/>
        </authorList>
    </citation>
    <scope>NUCLEOTIDE SEQUENCE [LARGE SCALE GENOMIC DNA]</scope>
    <source>
        <strain evidence="6">KCTC 52366</strain>
    </source>
</reference>
<evidence type="ECO:0000256" key="3">
    <source>
        <dbReference type="SAM" id="SignalP"/>
    </source>
</evidence>
<dbReference type="InterPro" id="IPR030678">
    <property type="entry name" value="Peptide/Ni-bd"/>
</dbReference>
<accession>A0ABV7GSA2</accession>
<keyword evidence="3" id="KW-0732">Signal</keyword>
<gene>
    <name evidence="5" type="ORF">ACFOGP_10260</name>
</gene>
<dbReference type="Gene3D" id="3.90.76.10">
    <property type="entry name" value="Dipeptide-binding Protein, Domain 1"/>
    <property type="match status" value="1"/>
</dbReference>
<dbReference type="PANTHER" id="PTHR30290">
    <property type="entry name" value="PERIPLASMIC BINDING COMPONENT OF ABC TRANSPORTER"/>
    <property type="match status" value="1"/>
</dbReference>
<protein>
    <submittedName>
        <fullName evidence="5">ABC transporter substrate-binding protein</fullName>
    </submittedName>
</protein>
<dbReference type="Gene3D" id="3.40.190.10">
    <property type="entry name" value="Periplasmic binding protein-like II"/>
    <property type="match status" value="1"/>
</dbReference>
<evidence type="ECO:0000256" key="1">
    <source>
        <dbReference type="ARBA" id="ARBA00004418"/>
    </source>
</evidence>
<comment type="similarity">
    <text evidence="2">Belongs to the bacterial solute-binding protein 5 family.</text>
</comment>
<evidence type="ECO:0000259" key="4">
    <source>
        <dbReference type="Pfam" id="PF00496"/>
    </source>
</evidence>
<comment type="caution">
    <text evidence="5">The sequence shown here is derived from an EMBL/GenBank/DDBJ whole genome shotgun (WGS) entry which is preliminary data.</text>
</comment>
<name>A0ABV7GSA2_9RHOB</name>
<dbReference type="SUPFAM" id="SSF53850">
    <property type="entry name" value="Periplasmic binding protein-like II"/>
    <property type="match status" value="1"/>
</dbReference>
<dbReference type="InterPro" id="IPR039424">
    <property type="entry name" value="SBP_5"/>
</dbReference>
<sequence length="501" mass="54803">MTYLARTALSSLALCAALSSPALAQQNDDDTLIIALGSDVNTLDPHMTASVGTDLSVASHFYPALVIRGPDMKLQGEVATSWEAVDDLTWRFTLNPDAVFANGEPIDAEAVKANLERVTDPERQSRISSWFRVISEVNVIDATTIELKTETPSAALADQLSMFFLVPPAWAAENNPANEVSAGGRYILTERVPGSSITMEANPDYWGEEPPFQTVIFQIIPETAAQSAALRAGEVDFIEGFPVNEVELLSAEDGIEADAISSTRSAFLKINTFKPPMDNKLFRQALNYAVDKEAIAQSLYGGAAEVSACQWMTDDYFGFNADLEPYPYDPERAMELIAESGVDLSEPLTFEVPVGVYVQGEEASQVIAAMFEAVGVPTTLNEMSFGAFMEKHVPAKDLGQMAYLTYAWATLDADGILGLTEPGTAYDYWNNAEFGEYFNEGRSSTDPEVRMEAYRKATEVMCDDAPAVFLYAQPVTYALSDAVTWEARGDDWKRAWDFAPN</sequence>
<evidence type="ECO:0000256" key="2">
    <source>
        <dbReference type="ARBA" id="ARBA00005695"/>
    </source>
</evidence>
<feature type="domain" description="Solute-binding protein family 5" evidence="4">
    <location>
        <begin position="73"/>
        <end position="415"/>
    </location>
</feature>
<dbReference type="RefSeq" id="WP_275633072.1">
    <property type="nucleotide sequence ID" value="NZ_JARGYD010000004.1"/>
</dbReference>
<proteinExistence type="inferred from homology"/>
<evidence type="ECO:0000313" key="5">
    <source>
        <dbReference type="EMBL" id="MFC3143094.1"/>
    </source>
</evidence>
<evidence type="ECO:0000313" key="6">
    <source>
        <dbReference type="Proteomes" id="UP001595632"/>
    </source>
</evidence>
<dbReference type="PIRSF" id="PIRSF002741">
    <property type="entry name" value="MppA"/>
    <property type="match status" value="1"/>
</dbReference>
<dbReference type="InterPro" id="IPR000914">
    <property type="entry name" value="SBP_5_dom"/>
</dbReference>
<dbReference type="Proteomes" id="UP001595632">
    <property type="component" value="Unassembled WGS sequence"/>
</dbReference>
<organism evidence="5 6">
    <name type="scientific">Psychromarinibacter halotolerans</name>
    <dbReference type="NCBI Taxonomy" id="1775175"/>
    <lineage>
        <taxon>Bacteria</taxon>
        <taxon>Pseudomonadati</taxon>
        <taxon>Pseudomonadota</taxon>
        <taxon>Alphaproteobacteria</taxon>
        <taxon>Rhodobacterales</taxon>
        <taxon>Paracoccaceae</taxon>
        <taxon>Psychromarinibacter</taxon>
    </lineage>
</organism>
<feature type="signal peptide" evidence="3">
    <location>
        <begin position="1"/>
        <end position="24"/>
    </location>
</feature>